<comment type="similarity">
    <text evidence="3 5">Belongs to the UDP-N-acetylglucosamine 2-epimerase family.</text>
</comment>
<dbReference type="CDD" id="cd03786">
    <property type="entry name" value="GTB_UDP-GlcNAc_2-Epimerase"/>
    <property type="match status" value="1"/>
</dbReference>
<dbReference type="GO" id="GO:0008761">
    <property type="term" value="F:UDP-N-acetylglucosamine 2-epimerase activity"/>
    <property type="evidence" value="ECO:0007669"/>
    <property type="project" value="UniProtKB-EC"/>
</dbReference>
<dbReference type="OrthoDB" id="9803238at2"/>
<dbReference type="Gene3D" id="3.40.50.2000">
    <property type="entry name" value="Glycogen Phosphorylase B"/>
    <property type="match status" value="2"/>
</dbReference>
<evidence type="ECO:0000256" key="5">
    <source>
        <dbReference type="RuleBase" id="RU003513"/>
    </source>
</evidence>
<dbReference type="NCBIfam" id="TIGR00236">
    <property type="entry name" value="wecB"/>
    <property type="match status" value="1"/>
</dbReference>
<dbReference type="InterPro" id="IPR029767">
    <property type="entry name" value="WecB-like"/>
</dbReference>
<gene>
    <name evidence="7" type="ORF">DWV00_14045</name>
</gene>
<dbReference type="Pfam" id="PF02350">
    <property type="entry name" value="Epimerase_2"/>
    <property type="match status" value="1"/>
</dbReference>
<evidence type="ECO:0000313" key="8">
    <source>
        <dbReference type="Proteomes" id="UP000256838"/>
    </source>
</evidence>
<evidence type="ECO:0000313" key="7">
    <source>
        <dbReference type="EMBL" id="RDU98419.1"/>
    </source>
</evidence>
<name>A0A3D8JZI0_9BURK</name>
<evidence type="ECO:0000256" key="4">
    <source>
        <dbReference type="ARBA" id="ARBA00038858"/>
    </source>
</evidence>
<dbReference type="PANTHER" id="PTHR43174">
    <property type="entry name" value="UDP-N-ACETYLGLUCOSAMINE 2-EPIMERASE"/>
    <property type="match status" value="1"/>
</dbReference>
<evidence type="ECO:0000256" key="2">
    <source>
        <dbReference type="ARBA" id="ARBA00036080"/>
    </source>
</evidence>
<protein>
    <recommendedName>
        <fullName evidence="4">UDP-N-acetylglucosamine 2-epimerase (non-hydrolyzing)</fullName>
        <ecNumber evidence="4">5.1.3.14</ecNumber>
    </recommendedName>
</protein>
<proteinExistence type="inferred from homology"/>
<organism evidence="7 8">
    <name type="scientific">Trinickia dinghuensis</name>
    <dbReference type="NCBI Taxonomy" id="2291023"/>
    <lineage>
        <taxon>Bacteria</taxon>
        <taxon>Pseudomonadati</taxon>
        <taxon>Pseudomonadota</taxon>
        <taxon>Betaproteobacteria</taxon>
        <taxon>Burkholderiales</taxon>
        <taxon>Burkholderiaceae</taxon>
        <taxon>Trinickia</taxon>
    </lineage>
</organism>
<dbReference type="EC" id="5.1.3.14" evidence="4"/>
<evidence type="ECO:0000256" key="3">
    <source>
        <dbReference type="ARBA" id="ARBA00038209"/>
    </source>
</evidence>
<keyword evidence="8" id="KW-1185">Reference proteome</keyword>
<evidence type="ECO:0000256" key="1">
    <source>
        <dbReference type="ARBA" id="ARBA00023235"/>
    </source>
</evidence>
<accession>A0A3D8JZI0</accession>
<dbReference type="EMBL" id="QRGA01000007">
    <property type="protein sequence ID" value="RDU98419.1"/>
    <property type="molecule type" value="Genomic_DNA"/>
</dbReference>
<dbReference type="SUPFAM" id="SSF53756">
    <property type="entry name" value="UDP-Glycosyltransferase/glycogen phosphorylase"/>
    <property type="match status" value="1"/>
</dbReference>
<feature type="domain" description="UDP-N-acetylglucosamine 2-epimerase" evidence="6">
    <location>
        <begin position="23"/>
        <end position="369"/>
    </location>
</feature>
<comment type="catalytic activity">
    <reaction evidence="2">
        <text>UDP-N-acetyl-alpha-D-glucosamine = UDP-N-acetyl-alpha-D-mannosamine</text>
        <dbReference type="Rhea" id="RHEA:17213"/>
        <dbReference type="ChEBI" id="CHEBI:57705"/>
        <dbReference type="ChEBI" id="CHEBI:68623"/>
        <dbReference type="EC" id="5.1.3.14"/>
    </reaction>
</comment>
<sequence>MALKILSVFGTRPEAIKMAPVVKALEEAPGLESIVCVSGQHRSMLEQVLELFDIRPRYDLALMTANQTLNGLASRLIFSFDDVLAQERPDYVLVHGDTTTACAAALAAFHRRIPVGHVEAGLRTGDLSSPWPEEMNRRIIDAISDLMFAPTHSAKANLMAEALQGRIVVTGNTVIDALYATTARIDADASLRAKLDAQLPELDDAKPIVLVTGHRRESFGEGFAAICTALDELARSGDVQIVYPVHLNPNVRAPARARIGDTPGVHLIEPLDYLGFVRLMQRAAIVLTDSGGVQEEAPALGKPVLVMRDVTERPEALEAGAVRLVGTRTESIVEGVRALLDERRAGVAPREPISPYGDGLAAQRIVAALAGQPLTEFSSTVRRQEIDTSIYTAAPRRADLAIGRVGLAL</sequence>
<dbReference type="PANTHER" id="PTHR43174:SF2">
    <property type="entry name" value="UDP-N-ACETYLGLUCOSAMINE 2-EPIMERASE"/>
    <property type="match status" value="1"/>
</dbReference>
<dbReference type="RefSeq" id="WP_115534177.1">
    <property type="nucleotide sequence ID" value="NZ_QRGA01000007.1"/>
</dbReference>
<dbReference type="Proteomes" id="UP000256838">
    <property type="component" value="Unassembled WGS sequence"/>
</dbReference>
<evidence type="ECO:0000259" key="6">
    <source>
        <dbReference type="Pfam" id="PF02350"/>
    </source>
</evidence>
<dbReference type="InterPro" id="IPR003331">
    <property type="entry name" value="UDP_GlcNAc_Epimerase_2_dom"/>
</dbReference>
<keyword evidence="1 5" id="KW-0413">Isomerase</keyword>
<comment type="caution">
    <text evidence="7">The sequence shown here is derived from an EMBL/GenBank/DDBJ whole genome shotgun (WGS) entry which is preliminary data.</text>
</comment>
<dbReference type="AlphaFoldDB" id="A0A3D8JZI0"/>
<reference evidence="7 8" key="1">
    <citation type="submission" date="2018-08" db="EMBL/GenBank/DDBJ databases">
        <title>Paraburkholderia sp. DHOM06 isolated from forest soil.</title>
        <authorList>
            <person name="Gao Z.-H."/>
            <person name="Qiu L.-H."/>
        </authorList>
    </citation>
    <scope>NUCLEOTIDE SEQUENCE [LARGE SCALE GENOMIC DNA]</scope>
    <source>
        <strain evidence="7 8">DHOM06</strain>
    </source>
</reference>